<keyword evidence="1" id="KW-1133">Transmembrane helix</keyword>
<evidence type="ECO:0000313" key="3">
    <source>
        <dbReference type="Proteomes" id="UP000515860"/>
    </source>
</evidence>
<feature type="transmembrane region" description="Helical" evidence="1">
    <location>
        <begin position="67"/>
        <end position="87"/>
    </location>
</feature>
<keyword evidence="3" id="KW-1185">Reference proteome</keyword>
<dbReference type="RefSeq" id="WP_118643279.1">
    <property type="nucleotide sequence ID" value="NZ_CP060635.1"/>
</dbReference>
<keyword evidence="1" id="KW-0472">Membrane</keyword>
<dbReference type="KEGG" id="whj:H9Q79_09515"/>
<dbReference type="EMBL" id="CP060635">
    <property type="protein sequence ID" value="QNM07199.1"/>
    <property type="molecule type" value="Genomic_DNA"/>
</dbReference>
<proteinExistence type="predicted"/>
<evidence type="ECO:0000256" key="1">
    <source>
        <dbReference type="SAM" id="Phobius"/>
    </source>
</evidence>
<dbReference type="AlphaFoldDB" id="A0A7G9G8R7"/>
<organism evidence="2 3">
    <name type="scientific">Wansuia hejianensis</name>
    <dbReference type="NCBI Taxonomy" id="2763667"/>
    <lineage>
        <taxon>Bacteria</taxon>
        <taxon>Bacillati</taxon>
        <taxon>Bacillota</taxon>
        <taxon>Clostridia</taxon>
        <taxon>Lachnospirales</taxon>
        <taxon>Lachnospiraceae</taxon>
        <taxon>Wansuia</taxon>
    </lineage>
</organism>
<name>A0A7G9G8R7_9FIRM</name>
<sequence length="102" mass="11268">MFETRGKLYKAIGGAIIIIAIIATICYCRSERIISSEYLENSIKYPHSYALEDAEAEDYTYPVAKGFVIVAFASALGILICGIGDIVDRLDTKNEPSENKEI</sequence>
<evidence type="ECO:0000313" key="2">
    <source>
        <dbReference type="EMBL" id="QNM07199.1"/>
    </source>
</evidence>
<keyword evidence="1" id="KW-0812">Transmembrane</keyword>
<reference evidence="2 3" key="1">
    <citation type="submission" date="2020-08" db="EMBL/GenBank/DDBJ databases">
        <authorList>
            <person name="Liu C."/>
            <person name="Sun Q."/>
        </authorList>
    </citation>
    <scope>NUCLEOTIDE SEQUENCE [LARGE SCALE GENOMIC DNA]</scope>
    <source>
        <strain evidence="2 3">NSJ-29</strain>
    </source>
</reference>
<protein>
    <submittedName>
        <fullName evidence="2">Uncharacterized protein</fullName>
    </submittedName>
</protein>
<feature type="transmembrane region" description="Helical" evidence="1">
    <location>
        <begin position="12"/>
        <end position="30"/>
    </location>
</feature>
<accession>A0A7G9G8R7</accession>
<dbReference type="Proteomes" id="UP000515860">
    <property type="component" value="Chromosome"/>
</dbReference>
<gene>
    <name evidence="2" type="ORF">H9Q79_09515</name>
</gene>